<feature type="transmembrane region" description="Helical" evidence="1">
    <location>
        <begin position="140"/>
        <end position="165"/>
    </location>
</feature>
<dbReference type="PANTHER" id="PTHR21274:SF0">
    <property type="entry name" value="MECKELIN"/>
    <property type="match status" value="1"/>
</dbReference>
<evidence type="ECO:0000256" key="1">
    <source>
        <dbReference type="SAM" id="Phobius"/>
    </source>
</evidence>
<protein>
    <recommendedName>
        <fullName evidence="4">Meckelin</fullName>
    </recommendedName>
</protein>
<evidence type="ECO:0008006" key="4">
    <source>
        <dbReference type="Google" id="ProtNLM"/>
    </source>
</evidence>
<keyword evidence="1" id="KW-1133">Transmembrane helix</keyword>
<keyword evidence="3" id="KW-1185">Reference proteome</keyword>
<feature type="non-terminal residue" evidence="2">
    <location>
        <position position="1"/>
    </location>
</feature>
<organism evidence="2 3">
    <name type="scientific">Batillaria attramentaria</name>
    <dbReference type="NCBI Taxonomy" id="370345"/>
    <lineage>
        <taxon>Eukaryota</taxon>
        <taxon>Metazoa</taxon>
        <taxon>Spiralia</taxon>
        <taxon>Lophotrochozoa</taxon>
        <taxon>Mollusca</taxon>
        <taxon>Gastropoda</taxon>
        <taxon>Caenogastropoda</taxon>
        <taxon>Sorbeoconcha</taxon>
        <taxon>Cerithioidea</taxon>
        <taxon>Batillariidae</taxon>
        <taxon>Batillaria</taxon>
    </lineage>
</organism>
<dbReference type="PANTHER" id="PTHR21274">
    <property type="entry name" value="MECKELIN"/>
    <property type="match status" value="1"/>
</dbReference>
<sequence length="534" mass="60624">CNIKALGLWDTQNILLSSSIFVSLSIIDAENGYYGLGNHTENVLVDNQMTITTTDATQSADVAKYARYVKEINIYISLQDNTKDGKIYVPYFTLKYAEVDRVKAEAGETHTCSFVCWLPSVGVVKACWSAAIDFPTIVNFIFYLCASLSNAFFVITFGIAFYWFIFFKRQDVVYLVHPDMSGIRGREWLGLFGSAFALRAMALIHLVIMQCSADIFLIDWERPRGVSRAQDGKKGSEVPVSIWRTYFVANEWNEIQATRKINKVFQIFAVVFFLEVVGFVNTTTKDPDGSVEKDSGSYQAEQSFVYRYALAVMVYLVVGVVQWIFFTFIYERFIEDKVQQFVDLCSMSNISAFIMAHSHFGYYIHGRSVHGKADTNMREMCGDDEEGRGGSVRPARPGAQYRTADIHDVTPKATQGQIRASLFAGSFGERWRLAAGRRRVLRRTNMLNKFLCGFIDHSLRDVDYVVKDKTLLESVMDTEFFDATEKGIFYNGNHQLVLAGIITYIIIELVSMVRTQAARKNLAKKTLVDERFLI</sequence>
<dbReference type="Proteomes" id="UP001519460">
    <property type="component" value="Unassembled WGS sequence"/>
</dbReference>
<name>A0ABD0J4F1_9CAEN</name>
<dbReference type="InterPro" id="IPR019170">
    <property type="entry name" value="Meckelin"/>
</dbReference>
<feature type="transmembrane region" description="Helical" evidence="1">
    <location>
        <begin position="496"/>
        <end position="515"/>
    </location>
</feature>
<feature type="transmembrane region" description="Helical" evidence="1">
    <location>
        <begin position="188"/>
        <end position="208"/>
    </location>
</feature>
<dbReference type="Pfam" id="PF09773">
    <property type="entry name" value="Meckelin"/>
    <property type="match status" value="2"/>
</dbReference>
<dbReference type="AlphaFoldDB" id="A0ABD0J4F1"/>
<proteinExistence type="predicted"/>
<comment type="caution">
    <text evidence="2">The sequence shown here is derived from an EMBL/GenBank/DDBJ whole genome shotgun (WGS) entry which is preliminary data.</text>
</comment>
<reference evidence="2 3" key="1">
    <citation type="journal article" date="2023" name="Sci. Data">
        <title>Genome assembly of the Korean intertidal mud-creeper Batillaria attramentaria.</title>
        <authorList>
            <person name="Patra A.K."/>
            <person name="Ho P.T."/>
            <person name="Jun S."/>
            <person name="Lee S.J."/>
            <person name="Kim Y."/>
            <person name="Won Y.J."/>
        </authorList>
    </citation>
    <scope>NUCLEOTIDE SEQUENCE [LARGE SCALE GENOMIC DNA]</scope>
    <source>
        <strain evidence="2">Wonlab-2016</strain>
    </source>
</reference>
<keyword evidence="1" id="KW-0472">Membrane</keyword>
<gene>
    <name evidence="2" type="ORF">BaRGS_00038914</name>
</gene>
<feature type="transmembrane region" description="Helical" evidence="1">
    <location>
        <begin position="304"/>
        <end position="329"/>
    </location>
</feature>
<keyword evidence="1" id="KW-0812">Transmembrane</keyword>
<feature type="transmembrane region" description="Helical" evidence="1">
    <location>
        <begin position="264"/>
        <end position="284"/>
    </location>
</feature>
<evidence type="ECO:0000313" key="3">
    <source>
        <dbReference type="Proteomes" id="UP001519460"/>
    </source>
</evidence>
<evidence type="ECO:0000313" key="2">
    <source>
        <dbReference type="EMBL" id="KAK7460326.1"/>
    </source>
</evidence>
<dbReference type="EMBL" id="JACVVK020000652">
    <property type="protein sequence ID" value="KAK7460326.1"/>
    <property type="molecule type" value="Genomic_DNA"/>
</dbReference>
<accession>A0ABD0J4F1</accession>